<sequence length="122" mass="13695">MTPAGVPESKCNTSLLESPREHAEPVFDAPWQAAAFAMTLALHERGLFTWSEWTTCLSSTIQSARAAGDPDHGDTYYAHWLTALERLVLQKQWFTGDLLLHRQNAWQEAARHTAHGMPIELP</sequence>
<dbReference type="Pfam" id="PF21006">
    <property type="entry name" value="NHase_beta_N"/>
    <property type="match status" value="1"/>
</dbReference>
<proteinExistence type="predicted"/>
<evidence type="ECO:0000313" key="2">
    <source>
        <dbReference type="EMBL" id="MCO5398238.1"/>
    </source>
</evidence>
<evidence type="ECO:0000313" key="3">
    <source>
        <dbReference type="Proteomes" id="UP001162811"/>
    </source>
</evidence>
<dbReference type="InterPro" id="IPR049054">
    <property type="entry name" value="CN_hydtase_beta-like_N"/>
</dbReference>
<dbReference type="InterPro" id="IPR042262">
    <property type="entry name" value="CN_hydtase_beta_C"/>
</dbReference>
<reference evidence="2" key="2">
    <citation type="journal article" date="2023" name="Front. Microbiol.">
        <title>Ralstonia chuxiongensis sp. nov., Ralstonia mojiangensis sp. nov., and Ralstonia soli sp. nov., isolated from tobacco fields, are three novel species in the family Burkholderiaceae.</title>
        <authorList>
            <person name="Lu C.H."/>
            <person name="Zhang Y.Y."/>
            <person name="Jiang N."/>
            <person name="Chen W."/>
            <person name="Shao X."/>
            <person name="Zhao Z.M."/>
            <person name="Lu W.L."/>
            <person name="Hu X."/>
            <person name="Xi Y.X."/>
            <person name="Zou S.Y."/>
            <person name="Wei Q.J."/>
            <person name="Lin Z.L."/>
            <person name="Gong L."/>
            <person name="Gai X.T."/>
            <person name="Zhang L.Q."/>
            <person name="Li J.Y."/>
            <person name="Jin Y."/>
            <person name="Xia Z.Y."/>
        </authorList>
    </citation>
    <scope>NUCLEOTIDE SEQUENCE</scope>
    <source>
        <strain evidence="2">21MJYT02-11</strain>
    </source>
</reference>
<protein>
    <submittedName>
        <fullName evidence="2">Nitrile hydratase accessory protein</fullName>
    </submittedName>
</protein>
<accession>A0ABT1AIW9</accession>
<evidence type="ECO:0000259" key="1">
    <source>
        <dbReference type="Pfam" id="PF21006"/>
    </source>
</evidence>
<dbReference type="Proteomes" id="UP001162811">
    <property type="component" value="Unassembled WGS sequence"/>
</dbReference>
<dbReference type="SUPFAM" id="SSF50090">
    <property type="entry name" value="Electron transport accessory proteins"/>
    <property type="match status" value="1"/>
</dbReference>
<organism evidence="2 3">
    <name type="scientific">Ralstonia soli</name>
    <dbReference type="NCBI Taxonomy" id="2953896"/>
    <lineage>
        <taxon>Bacteria</taxon>
        <taxon>Pseudomonadati</taxon>
        <taxon>Pseudomonadota</taxon>
        <taxon>Betaproteobacteria</taxon>
        <taxon>Burkholderiales</taxon>
        <taxon>Burkholderiaceae</taxon>
        <taxon>Ralstonia</taxon>
    </lineage>
</organism>
<comment type="caution">
    <text evidence="2">The sequence shown here is derived from an EMBL/GenBank/DDBJ whole genome shotgun (WGS) entry which is preliminary data.</text>
</comment>
<dbReference type="NCBIfam" id="TIGR03889">
    <property type="entry name" value="nitrile_acc"/>
    <property type="match status" value="1"/>
</dbReference>
<gene>
    <name evidence="2" type="ORF">NG900_08515</name>
</gene>
<dbReference type="InterPro" id="IPR008990">
    <property type="entry name" value="Elect_transpt_acc-like_dom_sf"/>
</dbReference>
<name>A0ABT1AIW9_9RALS</name>
<keyword evidence="3" id="KW-1185">Reference proteome</keyword>
<dbReference type="Gene3D" id="1.10.472.20">
    <property type="entry name" value="Nitrile hydratase, beta subunit"/>
    <property type="match status" value="1"/>
</dbReference>
<feature type="domain" description="Nitrile hydratase beta subunit-like N-terminal" evidence="1">
    <location>
        <begin position="21"/>
        <end position="109"/>
    </location>
</feature>
<reference evidence="2" key="1">
    <citation type="submission" date="2022-06" db="EMBL/GenBank/DDBJ databases">
        <authorList>
            <person name="Lu C.-H."/>
        </authorList>
    </citation>
    <scope>NUCLEOTIDE SEQUENCE</scope>
    <source>
        <strain evidence="2">21MJYT02-11</strain>
    </source>
</reference>
<dbReference type="InterPro" id="IPR023808">
    <property type="entry name" value="Nitrile_Hydratase_acc_put"/>
</dbReference>
<dbReference type="EMBL" id="JAMXHT010000003">
    <property type="protein sequence ID" value="MCO5398238.1"/>
    <property type="molecule type" value="Genomic_DNA"/>
</dbReference>
<dbReference type="RefSeq" id="WP_252679195.1">
    <property type="nucleotide sequence ID" value="NZ_JAMXHT010000003.1"/>
</dbReference>